<dbReference type="GO" id="GO:0009451">
    <property type="term" value="P:RNA modification"/>
    <property type="evidence" value="ECO:0007669"/>
    <property type="project" value="InterPro"/>
</dbReference>
<evidence type="ECO:0008006" key="5">
    <source>
        <dbReference type="Google" id="ProtNLM"/>
    </source>
</evidence>
<dbReference type="FunFam" id="1.25.40.10:FF:000158">
    <property type="entry name" value="pentatricopeptide repeat-containing protein At2g33680"/>
    <property type="match status" value="1"/>
</dbReference>
<dbReference type="OrthoDB" id="730395at2759"/>
<feature type="repeat" description="PPR" evidence="2">
    <location>
        <begin position="243"/>
        <end position="277"/>
    </location>
</feature>
<name>A0A8T2QHT2_CERRI</name>
<feature type="repeat" description="PPR" evidence="2">
    <location>
        <begin position="551"/>
        <end position="585"/>
    </location>
</feature>
<dbReference type="FunFam" id="1.25.40.10:FF:000031">
    <property type="entry name" value="Pentatricopeptide repeat-containing protein mitochondrial"/>
    <property type="match status" value="2"/>
</dbReference>
<feature type="repeat" description="PPR" evidence="2">
    <location>
        <begin position="346"/>
        <end position="380"/>
    </location>
</feature>
<feature type="repeat" description="PPR" evidence="2">
    <location>
        <begin position="141"/>
        <end position="175"/>
    </location>
</feature>
<comment type="caution">
    <text evidence="3">The sequence shown here is derived from an EMBL/GenBank/DDBJ whole genome shotgun (WGS) entry which is preliminary data.</text>
</comment>
<dbReference type="GO" id="GO:0003723">
    <property type="term" value="F:RNA binding"/>
    <property type="evidence" value="ECO:0007669"/>
    <property type="project" value="InterPro"/>
</dbReference>
<feature type="repeat" description="PPR" evidence="2">
    <location>
        <begin position="448"/>
        <end position="482"/>
    </location>
</feature>
<gene>
    <name evidence="3" type="ORF">KP509_35G064900</name>
</gene>
<dbReference type="NCBIfam" id="TIGR00756">
    <property type="entry name" value="PPR"/>
    <property type="match status" value="7"/>
</dbReference>
<evidence type="ECO:0000313" key="4">
    <source>
        <dbReference type="Proteomes" id="UP000825935"/>
    </source>
</evidence>
<evidence type="ECO:0000313" key="3">
    <source>
        <dbReference type="EMBL" id="KAH7283174.1"/>
    </source>
</evidence>
<dbReference type="InterPro" id="IPR046960">
    <property type="entry name" value="PPR_At4g14850-like_plant"/>
</dbReference>
<organism evidence="3 4">
    <name type="scientific">Ceratopteris richardii</name>
    <name type="common">Triangle waterfern</name>
    <dbReference type="NCBI Taxonomy" id="49495"/>
    <lineage>
        <taxon>Eukaryota</taxon>
        <taxon>Viridiplantae</taxon>
        <taxon>Streptophyta</taxon>
        <taxon>Embryophyta</taxon>
        <taxon>Tracheophyta</taxon>
        <taxon>Polypodiopsida</taxon>
        <taxon>Polypodiidae</taxon>
        <taxon>Polypodiales</taxon>
        <taxon>Pteridineae</taxon>
        <taxon>Pteridaceae</taxon>
        <taxon>Parkerioideae</taxon>
        <taxon>Ceratopteris</taxon>
    </lineage>
</organism>
<keyword evidence="1" id="KW-0677">Repeat</keyword>
<accession>A0A8T2QHT2</accession>
<dbReference type="PANTHER" id="PTHR47926">
    <property type="entry name" value="PENTATRICOPEPTIDE REPEAT-CONTAINING PROTEIN"/>
    <property type="match status" value="1"/>
</dbReference>
<dbReference type="EMBL" id="CM035440">
    <property type="protein sequence ID" value="KAH7283174.1"/>
    <property type="molecule type" value="Genomic_DNA"/>
</dbReference>
<dbReference type="FunFam" id="1.25.40.10:FF:000344">
    <property type="entry name" value="Pentatricopeptide repeat-containing protein"/>
    <property type="match status" value="1"/>
</dbReference>
<dbReference type="AlphaFoldDB" id="A0A8T2QHT2"/>
<proteinExistence type="predicted"/>
<dbReference type="PROSITE" id="PS51375">
    <property type="entry name" value="PPR"/>
    <property type="match status" value="6"/>
</dbReference>
<dbReference type="Pfam" id="PF13041">
    <property type="entry name" value="PPR_2"/>
    <property type="match status" value="6"/>
</dbReference>
<dbReference type="Pfam" id="PF01535">
    <property type="entry name" value="PPR"/>
    <property type="match status" value="5"/>
</dbReference>
<dbReference type="FunFam" id="1.25.40.10:FF:000285">
    <property type="entry name" value="Pentatricopeptide repeat-containing protein, chloroplastic"/>
    <property type="match status" value="1"/>
</dbReference>
<evidence type="ECO:0000256" key="1">
    <source>
        <dbReference type="ARBA" id="ARBA00022737"/>
    </source>
</evidence>
<protein>
    <recommendedName>
        <fullName evidence="5">Pentatricopeptide repeat-containing protein</fullName>
    </recommendedName>
</protein>
<dbReference type="InterPro" id="IPR011990">
    <property type="entry name" value="TPR-like_helical_dom_sf"/>
</dbReference>
<dbReference type="InterPro" id="IPR002885">
    <property type="entry name" value="PPR_rpt"/>
</dbReference>
<sequence>MDALCVHSSGWVQEELSRGTPPHRIDFVNGLACIHATKTRNNQRLCQTTGKEQKIREEEKKEEERWASFEDDDDSALGYLPSLKACAKQKDVEWGWELHKDIVECGLLDDDRIGTALINMYAKCGFLTEAQDVFDEISLRTTISWTSLISGYANHGQDEAALAAFERMKCDGFFPDRVSFLSVLKACGNMGALEKSQEIHAQILKSGLLERDTVLATALVDVYAKCNWLERASEVFDMLNAPDIVAWNTLITGYACLEYGKKALHYFDQLLSTSLSPNAITFSAALKACATLGAIERGQKIHAEVVKEGLFLKNDTVVDNTLVYMYAKCGLVSKAQELFDELPIRNTVTWNALIAGYTQNGQSEKALHLFDEMQLEGLPPDAFTYSCMLKACGLEGLVGKGLTLHMEIVNGGAFDSNLVVGNALVDMYVKCGLVVEAQDVFDNLCNKNVVAWSALIVGYANHGLCGQAIDCFEQMCLKGFHPNIVTFLGVLKACGSIGDTCMGQKVHLEIIKGEKMLDRDIALGTALVDMYAKCGLLVEAEDVFDDLPHQDIVAWNALLSGYANYLHGEAALNCFEQMRSRGFSPDLVTFASVMKACGCLGAFLKGQTVHCDVVRNGFLELDLLVGNALIDMYANCGMLKEAQNAFDSLPIRDLVSWNSVITGYAQSGKYENVFKLLHRLIIEFAKPDSVTFTLVLNTCCHNGLIDKMEAFIVMMDMEYGILPTKEHYVCLVDLFSRTGNTDLAIAITKVFPIPADVLVWNSLLGACKRQGNSTLGQWASEHVLQLGKQDPGVYVSLRNYHAAEGTDYDYSELLNM</sequence>
<dbReference type="GO" id="GO:0048731">
    <property type="term" value="P:system development"/>
    <property type="evidence" value="ECO:0007669"/>
    <property type="project" value="UniProtKB-ARBA"/>
</dbReference>
<dbReference type="Proteomes" id="UP000825935">
    <property type="component" value="Chromosome 35"/>
</dbReference>
<feature type="repeat" description="PPR" evidence="2">
    <location>
        <begin position="653"/>
        <end position="687"/>
    </location>
</feature>
<reference evidence="3" key="1">
    <citation type="submission" date="2021-08" db="EMBL/GenBank/DDBJ databases">
        <title>WGS assembly of Ceratopteris richardii.</title>
        <authorList>
            <person name="Marchant D.B."/>
            <person name="Chen G."/>
            <person name="Jenkins J."/>
            <person name="Shu S."/>
            <person name="Leebens-Mack J."/>
            <person name="Grimwood J."/>
            <person name="Schmutz J."/>
            <person name="Soltis P."/>
            <person name="Soltis D."/>
            <person name="Chen Z.-H."/>
        </authorList>
    </citation>
    <scope>NUCLEOTIDE SEQUENCE</scope>
    <source>
        <strain evidence="3">Whitten #5841</strain>
        <tissue evidence="3">Leaf</tissue>
    </source>
</reference>
<keyword evidence="4" id="KW-1185">Reference proteome</keyword>
<evidence type="ECO:0000256" key="2">
    <source>
        <dbReference type="PROSITE-ProRule" id="PRU00708"/>
    </source>
</evidence>
<dbReference type="Gene3D" id="1.25.40.10">
    <property type="entry name" value="Tetratricopeptide repeat domain"/>
    <property type="match status" value="6"/>
</dbReference>